<dbReference type="PANTHER" id="PTHR15893:SF0">
    <property type="entry name" value="LARGE RIBOSOMAL SUBUNIT PROTEIN BL27M"/>
    <property type="match status" value="1"/>
</dbReference>
<dbReference type="AlphaFoldDB" id="U6LJL4"/>
<evidence type="ECO:0000313" key="5">
    <source>
        <dbReference type="Proteomes" id="UP000030750"/>
    </source>
</evidence>
<keyword evidence="2" id="KW-0689">Ribosomal protein</keyword>
<comment type="similarity">
    <text evidence="1">Belongs to the bacterial ribosomal protein bL27 family.</text>
</comment>
<keyword evidence="3" id="KW-0687">Ribonucleoprotein</keyword>
<dbReference type="GO" id="GO:0003735">
    <property type="term" value="F:structural constituent of ribosome"/>
    <property type="evidence" value="ECO:0007669"/>
    <property type="project" value="InterPro"/>
</dbReference>
<reference evidence="4" key="2">
    <citation type="submission" date="2013-10" db="EMBL/GenBank/DDBJ databases">
        <authorList>
            <person name="Aslett M."/>
        </authorList>
    </citation>
    <scope>NUCLEOTIDE SEQUENCE [LARGE SCALE GENOMIC DNA]</scope>
    <source>
        <strain evidence="4">Houghton</strain>
    </source>
</reference>
<organism evidence="4 5">
    <name type="scientific">Eimeria brunetti</name>
    <dbReference type="NCBI Taxonomy" id="51314"/>
    <lineage>
        <taxon>Eukaryota</taxon>
        <taxon>Sar</taxon>
        <taxon>Alveolata</taxon>
        <taxon>Apicomplexa</taxon>
        <taxon>Conoidasida</taxon>
        <taxon>Coccidia</taxon>
        <taxon>Eucoccidiorida</taxon>
        <taxon>Eimeriorina</taxon>
        <taxon>Eimeriidae</taxon>
        <taxon>Eimeria</taxon>
    </lineage>
</organism>
<sequence length="179" mass="20794">MVKSSSYRRPSRASPTGQSQKAHIGVCRLSAEYVSPGCILVRQRRYIAWGFESKRRRRHKKIYPGENVGVAKNSSLVALVYGRVKYTHDVSRDVMLCNVLPEEREELLRTDLWRYRTEHVQSKEENRHICHLRRKAVPSFGKPLVNPPTKPLPRPKFLSRFDSWENPTLPDAPSICENR</sequence>
<accession>U6LJL4</accession>
<evidence type="ECO:0000313" key="4">
    <source>
        <dbReference type="EMBL" id="CDJ50547.1"/>
    </source>
</evidence>
<evidence type="ECO:0008006" key="6">
    <source>
        <dbReference type="Google" id="ProtNLM"/>
    </source>
</evidence>
<evidence type="ECO:0000256" key="1">
    <source>
        <dbReference type="ARBA" id="ARBA00010797"/>
    </source>
</evidence>
<dbReference type="PANTHER" id="PTHR15893">
    <property type="entry name" value="RIBOSOMAL PROTEIN L27"/>
    <property type="match status" value="1"/>
</dbReference>
<dbReference type="GO" id="GO:0005762">
    <property type="term" value="C:mitochondrial large ribosomal subunit"/>
    <property type="evidence" value="ECO:0007669"/>
    <property type="project" value="TreeGrafter"/>
</dbReference>
<proteinExistence type="inferred from homology"/>
<dbReference type="VEuPathDB" id="ToxoDB:EBH_0034540"/>
<dbReference type="OrthoDB" id="1867012at2759"/>
<dbReference type="EMBL" id="HG712285">
    <property type="protein sequence ID" value="CDJ50547.1"/>
    <property type="molecule type" value="Genomic_DNA"/>
</dbReference>
<dbReference type="GO" id="GO:0006412">
    <property type="term" value="P:translation"/>
    <property type="evidence" value="ECO:0007669"/>
    <property type="project" value="InterPro"/>
</dbReference>
<gene>
    <name evidence="4" type="ORF">EBH_0034540</name>
</gene>
<protein>
    <recommendedName>
        <fullName evidence="6">Ribosomal protein L27</fullName>
    </recommendedName>
</protein>
<dbReference type="SUPFAM" id="SSF110324">
    <property type="entry name" value="Ribosomal L27 protein-like"/>
    <property type="match status" value="1"/>
</dbReference>
<evidence type="ECO:0000256" key="3">
    <source>
        <dbReference type="ARBA" id="ARBA00023274"/>
    </source>
</evidence>
<keyword evidence="5" id="KW-1185">Reference proteome</keyword>
<dbReference type="InterPro" id="IPR001684">
    <property type="entry name" value="Ribosomal_bL27"/>
</dbReference>
<name>U6LJL4_9EIME</name>
<dbReference type="Proteomes" id="UP000030750">
    <property type="component" value="Unassembled WGS sequence"/>
</dbReference>
<dbReference type="Pfam" id="PF01016">
    <property type="entry name" value="Ribosomal_L27"/>
    <property type="match status" value="1"/>
</dbReference>
<evidence type="ECO:0000256" key="2">
    <source>
        <dbReference type="ARBA" id="ARBA00022980"/>
    </source>
</evidence>
<dbReference type="Gene3D" id="2.40.50.100">
    <property type="match status" value="1"/>
</dbReference>
<reference evidence="4" key="1">
    <citation type="submission" date="2013-10" db="EMBL/GenBank/DDBJ databases">
        <title>Genomic analysis of the causative agents of coccidiosis in chickens.</title>
        <authorList>
            <person name="Reid A.J."/>
            <person name="Blake D."/>
            <person name="Billington K."/>
            <person name="Browne H."/>
            <person name="Dunn M."/>
            <person name="Hung S."/>
            <person name="Kawahara F."/>
            <person name="Miranda-Saavedra D."/>
            <person name="Mourier T."/>
            <person name="Nagra H."/>
            <person name="Otto T.D."/>
            <person name="Rawlings N."/>
            <person name="Sanchez A."/>
            <person name="Sanders M."/>
            <person name="Subramaniam C."/>
            <person name="Tay Y."/>
            <person name="Dear P."/>
            <person name="Doerig C."/>
            <person name="Gruber A."/>
            <person name="Parkinson J."/>
            <person name="Shirley M."/>
            <person name="Wan K.L."/>
            <person name="Berriman M."/>
            <person name="Tomley F."/>
            <person name="Pain A."/>
        </authorList>
    </citation>
    <scope>NUCLEOTIDE SEQUENCE [LARGE SCALE GENOMIC DNA]</scope>
    <source>
        <strain evidence="4">Houghton</strain>
    </source>
</reference>